<reference evidence="1 2" key="1">
    <citation type="journal article" date="2016" name="Nat. Commun.">
        <title>Thousands of microbial genomes shed light on interconnected biogeochemical processes in an aquifer system.</title>
        <authorList>
            <person name="Anantharaman K."/>
            <person name="Brown C.T."/>
            <person name="Hug L.A."/>
            <person name="Sharon I."/>
            <person name="Castelle C.J."/>
            <person name="Probst A.J."/>
            <person name="Thomas B.C."/>
            <person name="Singh A."/>
            <person name="Wilkins M.J."/>
            <person name="Karaoz U."/>
            <person name="Brodie E.L."/>
            <person name="Williams K.H."/>
            <person name="Hubbard S.S."/>
            <person name="Banfield J.F."/>
        </authorList>
    </citation>
    <scope>NUCLEOTIDE SEQUENCE [LARGE SCALE GENOMIC DNA]</scope>
</reference>
<name>A0A1F4SE84_UNCSA</name>
<dbReference type="AlphaFoldDB" id="A0A1F4SE84"/>
<accession>A0A1F4SE84</accession>
<evidence type="ECO:0000313" key="1">
    <source>
        <dbReference type="EMBL" id="OGC18745.1"/>
    </source>
</evidence>
<gene>
    <name evidence="1" type="ORF">A2310_02515</name>
</gene>
<dbReference type="EMBL" id="MEUB01000068">
    <property type="protein sequence ID" value="OGC18745.1"/>
    <property type="molecule type" value="Genomic_DNA"/>
</dbReference>
<dbReference type="Proteomes" id="UP000178417">
    <property type="component" value="Unassembled WGS sequence"/>
</dbReference>
<organism evidence="1 2">
    <name type="scientific">candidate division WOR-1 bacterium RIFOXYB2_FULL_37_13</name>
    <dbReference type="NCBI Taxonomy" id="1802579"/>
    <lineage>
        <taxon>Bacteria</taxon>
        <taxon>Bacillati</taxon>
        <taxon>Saganbacteria</taxon>
    </lineage>
</organism>
<sequence length="284" mass="32773">MFNKKLFFALVICLVLIIHKGVFGITPEEKNVLENLEEFARLKHSFNHVFAKEDNFATTQQVSKYALTQIQKEENENSIVFKSDFVRHTLWKTEKENLYFIESFALDTGLIEGFFGPFKFSGNKFIFVPSTENIISVLSSLIHSCSVDVIKLYVEGDFTFSEVQGFKYYKKENTPLFKEVAFVVDNKKPTYYLNISLILYDDMPLKTEKFLKALDTDKEVYEKQTRFIKSGKELILFFNNGCKLVAYSNPNDEILFIAPVKPSKTLTLGPFIETSKNLTLSHGY</sequence>
<protein>
    <submittedName>
        <fullName evidence="1">Uncharacterized protein</fullName>
    </submittedName>
</protein>
<evidence type="ECO:0000313" key="2">
    <source>
        <dbReference type="Proteomes" id="UP000178417"/>
    </source>
</evidence>
<comment type="caution">
    <text evidence="1">The sequence shown here is derived from an EMBL/GenBank/DDBJ whole genome shotgun (WGS) entry which is preliminary data.</text>
</comment>
<proteinExistence type="predicted"/>